<dbReference type="Proteomes" id="UP000648187">
    <property type="component" value="Unassembled WGS sequence"/>
</dbReference>
<accession>A0A835G7D7</accession>
<reference evidence="2" key="1">
    <citation type="submission" date="2020-08" db="EMBL/GenBank/DDBJ databases">
        <title>Spodoptera exigua strain:BAW_Kor-Di-RS1 Genome sequencing and assembly.</title>
        <authorList>
            <person name="Kim J."/>
            <person name="Nam H.Y."/>
            <person name="Kwon M."/>
            <person name="Choi J.H."/>
            <person name="Cho S.R."/>
            <person name="Kim G.-H."/>
        </authorList>
    </citation>
    <scope>NUCLEOTIDE SEQUENCE</scope>
    <source>
        <strain evidence="2">BAW_Kor-Di-RS1</strain>
        <tissue evidence="2">Whole-body</tissue>
    </source>
</reference>
<sequence>VPSRKVRHNKDMQFRRNFSSPPNNVTKGKKGIMRRKPNSFSKTNKTTLPKYLRRSSGSKEDKLTIETFGFVNVQTCKKLVDRALPAIYSINTNEVVCYAAEEHYISDVGHLVAVTLGGVECEGDHVAIGIKMNCFCSWIAENLPDKELNLKCCKNCCSGGTENKVYASTLPTRNKYLYK</sequence>
<protein>
    <submittedName>
        <fullName evidence="2">Uncharacterized protein</fullName>
    </submittedName>
</protein>
<evidence type="ECO:0000313" key="2">
    <source>
        <dbReference type="EMBL" id="KAF9410519.1"/>
    </source>
</evidence>
<gene>
    <name evidence="2" type="ORF">HW555_010416</name>
</gene>
<feature type="compositionally biased region" description="Basic residues" evidence="1">
    <location>
        <begin position="27"/>
        <end position="37"/>
    </location>
</feature>
<evidence type="ECO:0000313" key="3">
    <source>
        <dbReference type="Proteomes" id="UP000648187"/>
    </source>
</evidence>
<comment type="caution">
    <text evidence="2">The sequence shown here is derived from an EMBL/GenBank/DDBJ whole genome shotgun (WGS) entry which is preliminary data.</text>
</comment>
<evidence type="ECO:0000256" key="1">
    <source>
        <dbReference type="SAM" id="MobiDB-lite"/>
    </source>
</evidence>
<organism evidence="2 3">
    <name type="scientific">Spodoptera exigua</name>
    <name type="common">Beet armyworm</name>
    <name type="synonym">Noctua fulgens</name>
    <dbReference type="NCBI Taxonomy" id="7107"/>
    <lineage>
        <taxon>Eukaryota</taxon>
        <taxon>Metazoa</taxon>
        <taxon>Ecdysozoa</taxon>
        <taxon>Arthropoda</taxon>
        <taxon>Hexapoda</taxon>
        <taxon>Insecta</taxon>
        <taxon>Pterygota</taxon>
        <taxon>Neoptera</taxon>
        <taxon>Endopterygota</taxon>
        <taxon>Lepidoptera</taxon>
        <taxon>Glossata</taxon>
        <taxon>Ditrysia</taxon>
        <taxon>Noctuoidea</taxon>
        <taxon>Noctuidae</taxon>
        <taxon>Amphipyrinae</taxon>
        <taxon>Spodoptera</taxon>
    </lineage>
</organism>
<dbReference type="AlphaFoldDB" id="A0A835G7D7"/>
<proteinExistence type="predicted"/>
<dbReference type="EMBL" id="JACKWZ010000259">
    <property type="protein sequence ID" value="KAF9410519.1"/>
    <property type="molecule type" value="Genomic_DNA"/>
</dbReference>
<feature type="non-terminal residue" evidence="2">
    <location>
        <position position="1"/>
    </location>
</feature>
<name>A0A835G7D7_SPOEX</name>
<feature type="compositionally biased region" description="Polar residues" evidence="1">
    <location>
        <begin position="38"/>
        <end position="47"/>
    </location>
</feature>
<keyword evidence="3" id="KW-1185">Reference proteome</keyword>
<feature type="compositionally biased region" description="Polar residues" evidence="1">
    <location>
        <begin position="16"/>
        <end position="26"/>
    </location>
</feature>
<feature type="region of interest" description="Disordered" evidence="1">
    <location>
        <begin position="1"/>
        <end position="47"/>
    </location>
</feature>